<dbReference type="RefSeq" id="WP_345211303.1">
    <property type="nucleotide sequence ID" value="NZ_BAABFT010000005.1"/>
</dbReference>
<evidence type="ECO:0000256" key="2">
    <source>
        <dbReference type="ARBA" id="ARBA00006275"/>
    </source>
</evidence>
<keyword evidence="4" id="KW-0472">Membrane</keyword>
<sequence length="512" mass="56798">MKKVYILLATLVISVSSCKKDFINLTPEDSYNGNTFYKTEDQFKQAVIAAYAPLRNVLLNDYFTSEMHSDNTIYQPYPSNRGTAYLQRENLSDFTNNSSNDYANAVWEHCYNGISRTNIVIERLAPMSFDPAVKASIDGEAKFLRALYYFKLVRLFGALPLFLKEVKSPEEAFINRTPVDAVYQQIIADATDAINELAAPVKFPQTGAATKGSATMLLAEIYATQKKWGEAEKLLNTLAGMGYDLNEKYADAFSPTNKNSKESLFEVQYLQGNALGTTPNPLTAQFLPRTTNASVLTGITVNNSGNAGWNTPTQDLIDSYEAGDQRLDASIGIVEGTYTASNLFTYSANKSVVNYVPTAGKVGVPYIKKYLHAPLLTSDGSNDNFPIYRYSDALLLLAEAQNEQGKSPMEALSKVRRRAGLDPVTTTGQAALRDAIIHERRVELAFENHRWHDLVRTDKAISVINAFGAKLKQQVSYLSSDAYNVQPYMLILPLPQYEVELNPSGMIQNPGY</sequence>
<evidence type="ECO:0000256" key="3">
    <source>
        <dbReference type="ARBA" id="ARBA00022729"/>
    </source>
</evidence>
<evidence type="ECO:0000259" key="7">
    <source>
        <dbReference type="Pfam" id="PF14322"/>
    </source>
</evidence>
<evidence type="ECO:0000256" key="1">
    <source>
        <dbReference type="ARBA" id="ARBA00004442"/>
    </source>
</evidence>
<dbReference type="Proteomes" id="UP001500582">
    <property type="component" value="Unassembled WGS sequence"/>
</dbReference>
<dbReference type="PROSITE" id="PS51257">
    <property type="entry name" value="PROKAR_LIPOPROTEIN"/>
    <property type="match status" value="1"/>
</dbReference>
<dbReference type="SUPFAM" id="SSF48452">
    <property type="entry name" value="TPR-like"/>
    <property type="match status" value="1"/>
</dbReference>
<evidence type="ECO:0000313" key="8">
    <source>
        <dbReference type="EMBL" id="GAA4323119.1"/>
    </source>
</evidence>
<dbReference type="Pfam" id="PF14322">
    <property type="entry name" value="SusD-like_3"/>
    <property type="match status" value="1"/>
</dbReference>
<proteinExistence type="inferred from homology"/>
<evidence type="ECO:0000259" key="6">
    <source>
        <dbReference type="Pfam" id="PF07980"/>
    </source>
</evidence>
<name>A0ABP8GF05_9SPHI</name>
<dbReference type="EMBL" id="BAABFT010000005">
    <property type="protein sequence ID" value="GAA4323119.1"/>
    <property type="molecule type" value="Genomic_DNA"/>
</dbReference>
<feature type="domain" description="RagB/SusD" evidence="6">
    <location>
        <begin position="261"/>
        <end position="512"/>
    </location>
</feature>
<dbReference type="InterPro" id="IPR011990">
    <property type="entry name" value="TPR-like_helical_dom_sf"/>
</dbReference>
<dbReference type="CDD" id="cd08977">
    <property type="entry name" value="SusD"/>
    <property type="match status" value="1"/>
</dbReference>
<dbReference type="Gene3D" id="1.25.40.390">
    <property type="match status" value="1"/>
</dbReference>
<accession>A0ABP8GF05</accession>
<keyword evidence="9" id="KW-1185">Reference proteome</keyword>
<organism evidence="8 9">
    <name type="scientific">Mucilaginibacter gynuensis</name>
    <dbReference type="NCBI Taxonomy" id="1302236"/>
    <lineage>
        <taxon>Bacteria</taxon>
        <taxon>Pseudomonadati</taxon>
        <taxon>Bacteroidota</taxon>
        <taxon>Sphingobacteriia</taxon>
        <taxon>Sphingobacteriales</taxon>
        <taxon>Sphingobacteriaceae</taxon>
        <taxon>Mucilaginibacter</taxon>
    </lineage>
</organism>
<comment type="similarity">
    <text evidence="2">Belongs to the SusD family.</text>
</comment>
<keyword evidence="5" id="KW-0998">Cell outer membrane</keyword>
<reference evidence="9" key="1">
    <citation type="journal article" date="2019" name="Int. J. Syst. Evol. Microbiol.">
        <title>The Global Catalogue of Microorganisms (GCM) 10K type strain sequencing project: providing services to taxonomists for standard genome sequencing and annotation.</title>
        <authorList>
            <consortium name="The Broad Institute Genomics Platform"/>
            <consortium name="The Broad Institute Genome Sequencing Center for Infectious Disease"/>
            <person name="Wu L."/>
            <person name="Ma J."/>
        </authorList>
    </citation>
    <scope>NUCLEOTIDE SEQUENCE [LARGE SCALE GENOMIC DNA]</scope>
    <source>
        <strain evidence="9">JCM 17705</strain>
    </source>
</reference>
<evidence type="ECO:0000256" key="5">
    <source>
        <dbReference type="ARBA" id="ARBA00023237"/>
    </source>
</evidence>
<protein>
    <submittedName>
        <fullName evidence="8">RagB/SusD family nutrient uptake outer membrane protein</fullName>
    </submittedName>
</protein>
<comment type="caution">
    <text evidence="8">The sequence shown here is derived from an EMBL/GenBank/DDBJ whole genome shotgun (WGS) entry which is preliminary data.</text>
</comment>
<dbReference type="InterPro" id="IPR033985">
    <property type="entry name" value="SusD-like_N"/>
</dbReference>
<feature type="domain" description="SusD-like N-terminal" evidence="7">
    <location>
        <begin position="34"/>
        <end position="222"/>
    </location>
</feature>
<keyword evidence="3" id="KW-0732">Signal</keyword>
<evidence type="ECO:0000256" key="4">
    <source>
        <dbReference type="ARBA" id="ARBA00023136"/>
    </source>
</evidence>
<dbReference type="InterPro" id="IPR012944">
    <property type="entry name" value="SusD_RagB_dom"/>
</dbReference>
<gene>
    <name evidence="8" type="ORF">GCM10023149_23860</name>
</gene>
<evidence type="ECO:0000313" key="9">
    <source>
        <dbReference type="Proteomes" id="UP001500582"/>
    </source>
</evidence>
<comment type="subcellular location">
    <subcellularLocation>
        <location evidence="1">Cell outer membrane</location>
    </subcellularLocation>
</comment>
<dbReference type="Pfam" id="PF07980">
    <property type="entry name" value="SusD_RagB"/>
    <property type="match status" value="1"/>
</dbReference>